<dbReference type="GeneID" id="41539007"/>
<dbReference type="RefSeq" id="WP_010983346.1">
    <property type="nucleotide sequence ID" value="NZ_BAABTN010000007.1"/>
</dbReference>
<feature type="region of interest" description="Disordered" evidence="1">
    <location>
        <begin position="173"/>
        <end position="211"/>
    </location>
</feature>
<evidence type="ECO:0000313" key="5">
    <source>
        <dbReference type="Proteomes" id="UP000299211"/>
    </source>
</evidence>
<dbReference type="Pfam" id="PF00583">
    <property type="entry name" value="Acetyltransf_1"/>
    <property type="match status" value="1"/>
</dbReference>
<dbReference type="OMA" id="QTWREAY"/>
<evidence type="ECO:0000313" key="3">
    <source>
        <dbReference type="EMBL" id="GDY61664.1"/>
    </source>
</evidence>
<dbReference type="PROSITE" id="PS51186">
    <property type="entry name" value="GNAT"/>
    <property type="match status" value="1"/>
</dbReference>
<keyword evidence="4" id="KW-0808">Transferase</keyword>
<feature type="compositionally biased region" description="Low complexity" evidence="1">
    <location>
        <begin position="182"/>
        <end position="196"/>
    </location>
</feature>
<dbReference type="EMBL" id="BJHX01000001">
    <property type="protein sequence ID" value="GDY61664.1"/>
    <property type="molecule type" value="Genomic_DNA"/>
</dbReference>
<feature type="domain" description="N-acetyltransferase" evidence="2">
    <location>
        <begin position="4"/>
        <end position="170"/>
    </location>
</feature>
<dbReference type="Proteomes" id="UP000299211">
    <property type="component" value="Unassembled WGS sequence"/>
</dbReference>
<dbReference type="InterPro" id="IPR000182">
    <property type="entry name" value="GNAT_dom"/>
</dbReference>
<dbReference type="Gene3D" id="3.40.630.30">
    <property type="match status" value="1"/>
</dbReference>
<dbReference type="Proteomes" id="UP000302139">
    <property type="component" value="Unassembled WGS sequence"/>
</dbReference>
<evidence type="ECO:0000256" key="1">
    <source>
        <dbReference type="SAM" id="MobiDB-lite"/>
    </source>
</evidence>
<evidence type="ECO:0000259" key="2">
    <source>
        <dbReference type="PROSITE" id="PS51186"/>
    </source>
</evidence>
<dbReference type="CDD" id="cd04301">
    <property type="entry name" value="NAT_SF"/>
    <property type="match status" value="1"/>
</dbReference>
<protein>
    <submittedName>
        <fullName evidence="4">N-acetyltransferase</fullName>
    </submittedName>
</protein>
<dbReference type="EMBL" id="BJHY01000001">
    <property type="protein sequence ID" value="GDY78232.1"/>
    <property type="molecule type" value="Genomic_DNA"/>
</dbReference>
<accession>A0A4D4N158</accession>
<dbReference type="AlphaFoldDB" id="A0A4D4N158"/>
<evidence type="ECO:0000313" key="6">
    <source>
        <dbReference type="Proteomes" id="UP000302139"/>
    </source>
</evidence>
<proteinExistence type="predicted"/>
<comment type="caution">
    <text evidence="4">The sequence shown here is derived from an EMBL/GenBank/DDBJ whole genome shotgun (WGS) entry which is preliminary data.</text>
</comment>
<dbReference type="InterPro" id="IPR050276">
    <property type="entry name" value="MshD_Acetyltransferase"/>
</dbReference>
<evidence type="ECO:0000313" key="4">
    <source>
        <dbReference type="EMBL" id="GDY78232.1"/>
    </source>
</evidence>
<dbReference type="STRING" id="33903.AQJ43_06960"/>
<reference evidence="4 5" key="1">
    <citation type="submission" date="2019-04" db="EMBL/GenBank/DDBJ databases">
        <title>Draft genome sequences of Streptomyces avermitilis ATCC 31267.</title>
        <authorList>
            <person name="Komaki H."/>
            <person name="Tamura T."/>
            <person name="Hosoyama A."/>
        </authorList>
    </citation>
    <scope>NUCLEOTIDE SEQUENCE [LARGE SCALE GENOMIC DNA]</scope>
    <source>
        <strain evidence="4 5">ATCC 31267</strain>
    </source>
</reference>
<dbReference type="PANTHER" id="PTHR43617:SF2">
    <property type="entry name" value="UPF0039 PROTEIN SLL0451"/>
    <property type="match status" value="1"/>
</dbReference>
<dbReference type="PANTHER" id="PTHR43617">
    <property type="entry name" value="L-AMINO ACID N-ACETYLTRANSFERASE"/>
    <property type="match status" value="1"/>
</dbReference>
<dbReference type="SUPFAM" id="SSF55729">
    <property type="entry name" value="Acyl-CoA N-acyltransferases (Nat)"/>
    <property type="match status" value="1"/>
</dbReference>
<name>A0A4D4N158_STRAX</name>
<dbReference type="InterPro" id="IPR016181">
    <property type="entry name" value="Acyl_CoA_acyltransferase"/>
</dbReference>
<gene>
    <name evidence="3" type="ORF">SAV14893_010570</name>
    <name evidence="4" type="ORF">SAV31267_077170</name>
</gene>
<organism evidence="4 5">
    <name type="scientific">Streptomyces avermitilis</name>
    <dbReference type="NCBI Taxonomy" id="33903"/>
    <lineage>
        <taxon>Bacteria</taxon>
        <taxon>Bacillati</taxon>
        <taxon>Actinomycetota</taxon>
        <taxon>Actinomycetes</taxon>
        <taxon>Kitasatosporales</taxon>
        <taxon>Streptomycetaceae</taxon>
        <taxon>Streptomyces</taxon>
    </lineage>
</organism>
<reference evidence="3 6" key="2">
    <citation type="submission" date="2019-04" db="EMBL/GenBank/DDBJ databases">
        <title>Draft genome sequences of Streptomyces avermitilis NBRC 14893.</title>
        <authorList>
            <person name="Komaki H."/>
            <person name="Tamura T."/>
            <person name="Hosoyama A."/>
        </authorList>
    </citation>
    <scope>NUCLEOTIDE SEQUENCE [LARGE SCALE GENOMIC DNA]</scope>
    <source>
        <strain evidence="3 6">NBRC 14893</strain>
    </source>
</reference>
<sequence length="211" mass="23104">MTGVLVREMTLDDCHHVSTIRIRGWQTAYAGLIPQSYLDALDLDADAERRRTHLVKGDGTMVNLVAERAGEVVGWACHGPYRDGEVRTRDAELYAIYVRPDEVGKGVGQALLRESTRRCASAGHRHMFLWVLKENAPARRFYERSGFAPDGAEEPFEVHGVTVPEVRYVRALGAPHRGGRGPATPEAPAAPAAASVRPPPPVRAPDARGRP</sequence>
<dbReference type="GO" id="GO:0016747">
    <property type="term" value="F:acyltransferase activity, transferring groups other than amino-acyl groups"/>
    <property type="evidence" value="ECO:0007669"/>
    <property type="project" value="InterPro"/>
</dbReference>